<name>A0A1Y5TFS8_9RHOB</name>
<feature type="compositionally biased region" description="Low complexity" evidence="1">
    <location>
        <begin position="135"/>
        <end position="149"/>
    </location>
</feature>
<feature type="signal peptide" evidence="2">
    <location>
        <begin position="1"/>
        <end position="22"/>
    </location>
</feature>
<dbReference type="Proteomes" id="UP000193900">
    <property type="component" value="Unassembled WGS sequence"/>
</dbReference>
<keyword evidence="4" id="KW-1185">Reference proteome</keyword>
<dbReference type="AlphaFoldDB" id="A0A1Y5TFS8"/>
<evidence type="ECO:0000256" key="2">
    <source>
        <dbReference type="SAM" id="SignalP"/>
    </source>
</evidence>
<evidence type="ECO:0008006" key="5">
    <source>
        <dbReference type="Google" id="ProtNLM"/>
    </source>
</evidence>
<protein>
    <recommendedName>
        <fullName evidence="5">Tat pathway signal protein</fullName>
    </recommendedName>
</protein>
<evidence type="ECO:0000313" key="3">
    <source>
        <dbReference type="EMBL" id="SLN63004.1"/>
    </source>
</evidence>
<evidence type="ECO:0000256" key="1">
    <source>
        <dbReference type="SAM" id="MobiDB-lite"/>
    </source>
</evidence>
<evidence type="ECO:0000313" key="4">
    <source>
        <dbReference type="Proteomes" id="UP000193900"/>
    </source>
</evidence>
<feature type="chain" id="PRO_5012260877" description="Tat pathway signal protein" evidence="2">
    <location>
        <begin position="23"/>
        <end position="161"/>
    </location>
</feature>
<dbReference type="Pfam" id="PF10029">
    <property type="entry name" value="DUF2271"/>
    <property type="match status" value="1"/>
</dbReference>
<dbReference type="InterPro" id="IPR014469">
    <property type="entry name" value="DUF2271"/>
</dbReference>
<sequence length="161" mass="16909">MKKTFAALALTTALIAPGLAMARPVTLTATLNSYRGEGADLALYVTDASGAYVGSLWMAGRKSRYDQHLTGWYRAMGRSTEQVSGITGASVGGGRRLEVTVDLADSLFDAGYTLHLDAAVEDSATARTRSRCPRRAQALASPRLAAASSPPSPMTCNKADP</sequence>
<gene>
    <name evidence="3" type="ORF">ROA7023_02946</name>
</gene>
<keyword evidence="2" id="KW-0732">Signal</keyword>
<proteinExistence type="predicted"/>
<organism evidence="3 4">
    <name type="scientific">Roseisalinus antarcticus</name>
    <dbReference type="NCBI Taxonomy" id="254357"/>
    <lineage>
        <taxon>Bacteria</taxon>
        <taxon>Pseudomonadati</taxon>
        <taxon>Pseudomonadota</taxon>
        <taxon>Alphaproteobacteria</taxon>
        <taxon>Rhodobacterales</taxon>
        <taxon>Roseobacteraceae</taxon>
        <taxon>Roseisalinus</taxon>
    </lineage>
</organism>
<dbReference type="EMBL" id="FWFZ01000016">
    <property type="protein sequence ID" value="SLN63004.1"/>
    <property type="molecule type" value="Genomic_DNA"/>
</dbReference>
<feature type="region of interest" description="Disordered" evidence="1">
    <location>
        <begin position="125"/>
        <end position="161"/>
    </location>
</feature>
<reference evidence="3 4" key="1">
    <citation type="submission" date="2017-03" db="EMBL/GenBank/DDBJ databases">
        <authorList>
            <person name="Afonso C.L."/>
            <person name="Miller P.J."/>
            <person name="Scott M.A."/>
            <person name="Spackman E."/>
            <person name="Goraichik I."/>
            <person name="Dimitrov K.M."/>
            <person name="Suarez D.L."/>
            <person name="Swayne D.E."/>
        </authorList>
    </citation>
    <scope>NUCLEOTIDE SEQUENCE [LARGE SCALE GENOMIC DNA]</scope>
    <source>
        <strain evidence="3 4">CECT 7023</strain>
    </source>
</reference>
<accession>A0A1Y5TFS8</accession>